<dbReference type="AlphaFoldDB" id="A0A1S9RMP6"/>
<accession>A0A1S9RMP6</accession>
<organism evidence="2 3">
    <name type="scientific">Penicillium brasilianum</name>
    <dbReference type="NCBI Taxonomy" id="104259"/>
    <lineage>
        <taxon>Eukaryota</taxon>
        <taxon>Fungi</taxon>
        <taxon>Dikarya</taxon>
        <taxon>Ascomycota</taxon>
        <taxon>Pezizomycotina</taxon>
        <taxon>Eurotiomycetes</taxon>
        <taxon>Eurotiomycetidae</taxon>
        <taxon>Eurotiales</taxon>
        <taxon>Aspergillaceae</taxon>
        <taxon>Penicillium</taxon>
    </lineage>
</organism>
<name>A0A1S9RMP6_PENBI</name>
<evidence type="ECO:0000313" key="3">
    <source>
        <dbReference type="Proteomes" id="UP000190744"/>
    </source>
</evidence>
<feature type="region of interest" description="Disordered" evidence="1">
    <location>
        <begin position="61"/>
        <end position="97"/>
    </location>
</feature>
<feature type="region of interest" description="Disordered" evidence="1">
    <location>
        <begin position="114"/>
        <end position="136"/>
    </location>
</feature>
<dbReference type="Proteomes" id="UP000190744">
    <property type="component" value="Unassembled WGS sequence"/>
</dbReference>
<evidence type="ECO:0000256" key="1">
    <source>
        <dbReference type="SAM" id="MobiDB-lite"/>
    </source>
</evidence>
<evidence type="ECO:0000313" key="2">
    <source>
        <dbReference type="EMBL" id="OOQ86278.1"/>
    </source>
</evidence>
<feature type="compositionally biased region" description="Low complexity" evidence="1">
    <location>
        <begin position="1"/>
        <end position="10"/>
    </location>
</feature>
<sequence>MQAETPAAENPPEPEVEKLQTCTRCKKPKPAGDFCILDPKGSRPARLCLQCRQWQLPYSAARRARKSASQAPANQNDPGTREVVEEKPLALRPPILRDKPVKGPAIAFIEAQKAALLRPNKPWNPGRTEPSDSENA</sequence>
<proteinExistence type="predicted"/>
<feature type="region of interest" description="Disordered" evidence="1">
    <location>
        <begin position="1"/>
        <end position="21"/>
    </location>
</feature>
<feature type="compositionally biased region" description="Basic and acidic residues" evidence="1">
    <location>
        <begin position="79"/>
        <end position="97"/>
    </location>
</feature>
<protein>
    <submittedName>
        <fullName evidence="2">Uncharacterized protein</fullName>
    </submittedName>
</protein>
<reference evidence="3" key="1">
    <citation type="submission" date="2015-09" db="EMBL/GenBank/DDBJ databases">
        <authorList>
            <person name="Fill T.P."/>
            <person name="Baretta J.F."/>
            <person name="de Almeida L.G."/>
            <person name="Rocha M."/>
            <person name="de Souza D.H."/>
            <person name="Malavazi I."/>
            <person name="Cerdeira L.T."/>
            <person name="Hong H."/>
            <person name="Samborskyy M."/>
            <person name="de Vasconcelos A.T."/>
            <person name="Leadlay P."/>
            <person name="Rodrigues-Filho E."/>
        </authorList>
    </citation>
    <scope>NUCLEOTIDE SEQUENCE [LARGE SCALE GENOMIC DNA]</scope>
    <source>
        <strain evidence="3">LaBioMMi 136</strain>
    </source>
</reference>
<gene>
    <name evidence="2" type="ORF">PEBR_22788</name>
</gene>
<dbReference type="EMBL" id="LJBN01000146">
    <property type="protein sequence ID" value="OOQ86278.1"/>
    <property type="molecule type" value="Genomic_DNA"/>
</dbReference>
<comment type="caution">
    <text evidence="2">The sequence shown here is derived from an EMBL/GenBank/DDBJ whole genome shotgun (WGS) entry which is preliminary data.</text>
</comment>